<comment type="caution">
    <text evidence="2">The sequence shown here is derived from an EMBL/GenBank/DDBJ whole genome shotgun (WGS) entry which is preliminary data.</text>
</comment>
<dbReference type="PANTHER" id="PTHR30522:SF0">
    <property type="entry name" value="NUCLEOSIDE TRIPHOSPHATE PYROPHOSPHOHYDROLASE"/>
    <property type="match status" value="1"/>
</dbReference>
<dbReference type="CDD" id="cd11528">
    <property type="entry name" value="NTP-PPase_MazG_Nterm"/>
    <property type="match status" value="1"/>
</dbReference>
<dbReference type="PANTHER" id="PTHR30522">
    <property type="entry name" value="NUCLEOSIDE TRIPHOSPHATE PYROPHOSPHOHYDROLASE"/>
    <property type="match status" value="1"/>
</dbReference>
<evidence type="ECO:0000313" key="3">
    <source>
        <dbReference type="Proteomes" id="UP001596380"/>
    </source>
</evidence>
<dbReference type="InterPro" id="IPR004518">
    <property type="entry name" value="MazG-like_dom"/>
</dbReference>
<dbReference type="Proteomes" id="UP001596380">
    <property type="component" value="Unassembled WGS sequence"/>
</dbReference>
<proteinExistence type="predicted"/>
<dbReference type="Pfam" id="PF03819">
    <property type="entry name" value="MazG"/>
    <property type="match status" value="1"/>
</dbReference>
<dbReference type="SUPFAM" id="SSF101386">
    <property type="entry name" value="all-alpha NTP pyrophosphatases"/>
    <property type="match status" value="1"/>
</dbReference>
<dbReference type="Gene3D" id="1.10.287.1080">
    <property type="entry name" value="MazG-like"/>
    <property type="match status" value="2"/>
</dbReference>
<dbReference type="InterPro" id="IPR011551">
    <property type="entry name" value="NTP_PyrPHydrolase_MazG"/>
</dbReference>
<evidence type="ECO:0000313" key="2">
    <source>
        <dbReference type="EMBL" id="MFC6878212.1"/>
    </source>
</evidence>
<sequence>MSLTLLATTHRVAPGLLSWRAWDALRSADRVLTREGHPLLPYLRDAGVRAEEVTDPDPAGLAAAAREAGARGGHVVWVAAPEGDERLLRDIGGLVVDDPLDVEVVHGSYDLPGARLLDLVSVMDTLRRECPWDAKQTHASLVPYLLEEAYEVVDTVESGDLAALREELGDVLMQVAFHSVVAAERDDGTEFTIDDVAAGIVDKLVRRHPHVFADVSVSGADEVNTNWEQIKAAERAEKSGDEASVFDGVPMGQPALSLASQLQRRAARVDAPADPPAEPLTEWDEAGSEIGRRLFELVREARALGLDPEAELRAVSRVFRDRVKIWERERNARNGG</sequence>
<name>A0ABW2C8Z1_9ACTN</name>
<accession>A0ABW2C8Z1</accession>
<protein>
    <submittedName>
        <fullName evidence="2">MazG family protein</fullName>
    </submittedName>
</protein>
<keyword evidence="3" id="KW-1185">Reference proteome</keyword>
<dbReference type="InterPro" id="IPR048015">
    <property type="entry name" value="NTP-PPase_MazG-like_N"/>
</dbReference>
<feature type="domain" description="NTP pyrophosphohydrolase MazG-like" evidence="1">
    <location>
        <begin position="136"/>
        <end position="212"/>
    </location>
</feature>
<dbReference type="EMBL" id="JBHSXS010000001">
    <property type="protein sequence ID" value="MFC6878212.1"/>
    <property type="molecule type" value="Genomic_DNA"/>
</dbReference>
<dbReference type="NCBIfam" id="TIGR00444">
    <property type="entry name" value="mazG"/>
    <property type="match status" value="1"/>
</dbReference>
<dbReference type="RefSeq" id="WP_160820135.1">
    <property type="nucleotide sequence ID" value="NZ_JBHSXE010000001.1"/>
</dbReference>
<gene>
    <name evidence="2" type="ORF">ACFQKB_00385</name>
</gene>
<organism evidence="2 3">
    <name type="scientific">Actinomadura yumaensis</name>
    <dbReference type="NCBI Taxonomy" id="111807"/>
    <lineage>
        <taxon>Bacteria</taxon>
        <taxon>Bacillati</taxon>
        <taxon>Actinomycetota</taxon>
        <taxon>Actinomycetes</taxon>
        <taxon>Streptosporangiales</taxon>
        <taxon>Thermomonosporaceae</taxon>
        <taxon>Actinomadura</taxon>
    </lineage>
</organism>
<reference evidence="3" key="1">
    <citation type="journal article" date="2019" name="Int. J. Syst. Evol. Microbiol.">
        <title>The Global Catalogue of Microorganisms (GCM) 10K type strain sequencing project: providing services to taxonomists for standard genome sequencing and annotation.</title>
        <authorList>
            <consortium name="The Broad Institute Genomics Platform"/>
            <consortium name="The Broad Institute Genome Sequencing Center for Infectious Disease"/>
            <person name="Wu L."/>
            <person name="Ma J."/>
        </authorList>
    </citation>
    <scope>NUCLEOTIDE SEQUENCE [LARGE SCALE GENOMIC DNA]</scope>
    <source>
        <strain evidence="3">JCM 3369</strain>
    </source>
</reference>
<evidence type="ECO:0000259" key="1">
    <source>
        <dbReference type="Pfam" id="PF03819"/>
    </source>
</evidence>